<dbReference type="Proteomes" id="UP000298579">
    <property type="component" value="Chromosome circular"/>
</dbReference>
<protein>
    <submittedName>
        <fullName evidence="1">Uncharacterized protein</fullName>
    </submittedName>
</protein>
<evidence type="ECO:0000313" key="1">
    <source>
        <dbReference type="EMBL" id="QCL80270.1"/>
    </source>
</evidence>
<evidence type="ECO:0000313" key="2">
    <source>
        <dbReference type="Proteomes" id="UP000298579"/>
    </source>
</evidence>
<sequence length="33" mass="3718">MPHAYWPTLTGLENRTLTCLDKLPLPSKHLTVA</sequence>
<reference evidence="1 2" key="1">
    <citation type="submission" date="2019-04" db="EMBL/GenBank/DDBJ databases">
        <title>Complete genome sequence of Agrobacterium tumefaciens CFBP5877.</title>
        <authorList>
            <person name="Huang Y.-Y."/>
            <person name="Chiang H.-Y."/>
            <person name="Chou L."/>
            <person name="Lai E.-M."/>
            <person name="Kuo C.-H."/>
        </authorList>
    </citation>
    <scope>NUCLEOTIDE SEQUENCE [LARGE SCALE GENOMIC DNA]</scope>
    <source>
        <strain evidence="1 2">CFBP5877</strain>
    </source>
</reference>
<organism evidence="1 2">
    <name type="scientific">Agrobacterium tumefaciens</name>
    <dbReference type="NCBI Taxonomy" id="358"/>
    <lineage>
        <taxon>Bacteria</taxon>
        <taxon>Pseudomonadati</taxon>
        <taxon>Pseudomonadota</taxon>
        <taxon>Alphaproteobacteria</taxon>
        <taxon>Hyphomicrobiales</taxon>
        <taxon>Rhizobiaceae</taxon>
        <taxon>Rhizobium/Agrobacterium group</taxon>
        <taxon>Agrobacterium</taxon>
        <taxon>Agrobacterium tumefaciens complex</taxon>
    </lineage>
</organism>
<dbReference type="AlphaFoldDB" id="A0AAE6EFX8"/>
<accession>A0AAE6EFX8</accession>
<name>A0AAE6EFX8_AGRTU</name>
<dbReference type="EMBL" id="CP039897">
    <property type="protein sequence ID" value="QCL80270.1"/>
    <property type="molecule type" value="Genomic_DNA"/>
</dbReference>
<proteinExistence type="predicted"/>
<gene>
    <name evidence="1" type="ORF">CFBP5877_06155</name>
</gene>